<evidence type="ECO:0000256" key="9">
    <source>
        <dbReference type="SAM" id="Phobius"/>
    </source>
</evidence>
<evidence type="ECO:0000256" key="8">
    <source>
        <dbReference type="ARBA" id="ARBA00023136"/>
    </source>
</evidence>
<evidence type="ECO:0000256" key="5">
    <source>
        <dbReference type="ARBA" id="ARBA00022968"/>
    </source>
</evidence>
<dbReference type="InterPro" id="IPR025846">
    <property type="entry name" value="TBL_N"/>
</dbReference>
<dbReference type="Pfam" id="PF14416">
    <property type="entry name" value="PMR5N"/>
    <property type="match status" value="1"/>
</dbReference>
<keyword evidence="3" id="KW-0808">Transferase</keyword>
<protein>
    <recommendedName>
        <fullName evidence="14">Trichome birefringence-like N-terminal domain-containing protein</fullName>
    </recommendedName>
</protein>
<keyword evidence="4 9" id="KW-0812">Transmembrane</keyword>
<keyword evidence="7" id="KW-0333">Golgi apparatus</keyword>
<dbReference type="InterPro" id="IPR026057">
    <property type="entry name" value="TBL_C"/>
</dbReference>
<comment type="similarity">
    <text evidence="2">Belongs to the PC-esterase family. TBL subfamily.</text>
</comment>
<keyword evidence="13" id="KW-1185">Reference proteome</keyword>
<dbReference type="Pfam" id="PF13839">
    <property type="entry name" value="PC-Esterase"/>
    <property type="match status" value="1"/>
</dbReference>
<keyword evidence="5" id="KW-0735">Signal-anchor</keyword>
<evidence type="ECO:0000256" key="7">
    <source>
        <dbReference type="ARBA" id="ARBA00023034"/>
    </source>
</evidence>
<evidence type="ECO:0008006" key="14">
    <source>
        <dbReference type="Google" id="ProtNLM"/>
    </source>
</evidence>
<feature type="domain" description="Trichome birefringence-like C-terminal" evidence="10">
    <location>
        <begin position="161"/>
        <end position="453"/>
    </location>
</feature>
<proteinExistence type="inferred from homology"/>
<evidence type="ECO:0000256" key="2">
    <source>
        <dbReference type="ARBA" id="ARBA00007727"/>
    </source>
</evidence>
<evidence type="ECO:0000313" key="12">
    <source>
        <dbReference type="EMBL" id="KAJ1702364.1"/>
    </source>
</evidence>
<evidence type="ECO:0000256" key="6">
    <source>
        <dbReference type="ARBA" id="ARBA00022989"/>
    </source>
</evidence>
<dbReference type="PANTHER" id="PTHR32285">
    <property type="entry name" value="PROTEIN TRICHOME BIREFRINGENCE-LIKE 9-RELATED"/>
    <property type="match status" value="1"/>
</dbReference>
<evidence type="ECO:0000313" key="13">
    <source>
        <dbReference type="Proteomes" id="UP001151287"/>
    </source>
</evidence>
<evidence type="ECO:0000256" key="4">
    <source>
        <dbReference type="ARBA" id="ARBA00022692"/>
    </source>
</evidence>
<comment type="caution">
    <text evidence="12">The sequence shown here is derived from an EMBL/GenBank/DDBJ whole genome shotgun (WGS) entry which is preliminary data.</text>
</comment>
<dbReference type="PANTHER" id="PTHR32285:SF57">
    <property type="entry name" value="XYLOGLUCAN O-ACETYLTRANSFERASE 1"/>
    <property type="match status" value="1"/>
</dbReference>
<feature type="transmembrane region" description="Helical" evidence="9">
    <location>
        <begin position="48"/>
        <end position="67"/>
    </location>
</feature>
<sequence>MNIFSSSLRLPSSFLSTPPFDKLEDSMGVNYHYNQNNQPCPNFPTKRLITWALYALIPLALLHFYFFPIFPSQNPPLITETTLENSKLINPQPQDKEAKLQLQLTQPQCDYFNGNWVKSTIEPLYNGTSCGTIKKGQNCMVHGRPDTGYLYWRWKPENCEIPPFDPASFLELITNRHMAFIGDSMARNQLESLLCLLATKSRPELVYRDSEENKFRRWVFKEYNTTVSVFWSPFLVKGLEKSAASGLSHNKLYLDVADEKWASDLNKFDIMIFSIGHWFLHPAIYYEGESVLGCHHCPEFNHTEIGFFGVFQKAISTTLKRVKEELNGSDKLVVVTTFSPAQFEGEWDKAGACPKKEPYKQGEKDMEYMDTEMRRVQIEEVTTVAKEVEAVKGRLKIEALDVTKLAMMRPDGHPGPYMNPNPFAEGKKERVPNDCVHWCMPGPIDSWNEILLEIVKRWSH</sequence>
<dbReference type="InterPro" id="IPR029962">
    <property type="entry name" value="TBL"/>
</dbReference>
<dbReference type="GO" id="GO:0000139">
    <property type="term" value="C:Golgi membrane"/>
    <property type="evidence" value="ECO:0007669"/>
    <property type="project" value="UniProtKB-SubCell"/>
</dbReference>
<evidence type="ECO:0000256" key="3">
    <source>
        <dbReference type="ARBA" id="ARBA00022679"/>
    </source>
</evidence>
<name>A0A9Q0CZI8_9POAL</name>
<gene>
    <name evidence="12" type="ORF">LUZ63_002143</name>
</gene>
<organism evidence="12 13">
    <name type="scientific">Rhynchospora breviuscula</name>
    <dbReference type="NCBI Taxonomy" id="2022672"/>
    <lineage>
        <taxon>Eukaryota</taxon>
        <taxon>Viridiplantae</taxon>
        <taxon>Streptophyta</taxon>
        <taxon>Embryophyta</taxon>
        <taxon>Tracheophyta</taxon>
        <taxon>Spermatophyta</taxon>
        <taxon>Magnoliopsida</taxon>
        <taxon>Liliopsida</taxon>
        <taxon>Poales</taxon>
        <taxon>Cyperaceae</taxon>
        <taxon>Cyperoideae</taxon>
        <taxon>Rhynchosporeae</taxon>
        <taxon>Rhynchospora</taxon>
    </lineage>
</organism>
<dbReference type="Proteomes" id="UP001151287">
    <property type="component" value="Unassembled WGS sequence"/>
</dbReference>
<evidence type="ECO:0000259" key="10">
    <source>
        <dbReference type="Pfam" id="PF13839"/>
    </source>
</evidence>
<dbReference type="GO" id="GO:1990538">
    <property type="term" value="F:xylan O-acetyltransferase activity"/>
    <property type="evidence" value="ECO:0007669"/>
    <property type="project" value="UniProtKB-ARBA"/>
</dbReference>
<evidence type="ECO:0000256" key="1">
    <source>
        <dbReference type="ARBA" id="ARBA00004323"/>
    </source>
</evidence>
<keyword evidence="8 9" id="KW-0472">Membrane</keyword>
<dbReference type="AlphaFoldDB" id="A0A9Q0CZI8"/>
<dbReference type="OrthoDB" id="630188at2759"/>
<feature type="domain" description="Trichome birefringence-like N-terminal" evidence="11">
    <location>
        <begin position="108"/>
        <end position="160"/>
    </location>
</feature>
<dbReference type="EMBL" id="JAMQYH010000001">
    <property type="protein sequence ID" value="KAJ1702364.1"/>
    <property type="molecule type" value="Genomic_DNA"/>
</dbReference>
<reference evidence="12" key="1">
    <citation type="journal article" date="2022" name="Cell">
        <title>Repeat-based holocentromeres influence genome architecture and karyotype evolution.</title>
        <authorList>
            <person name="Hofstatter P.G."/>
            <person name="Thangavel G."/>
            <person name="Lux T."/>
            <person name="Neumann P."/>
            <person name="Vondrak T."/>
            <person name="Novak P."/>
            <person name="Zhang M."/>
            <person name="Costa L."/>
            <person name="Castellani M."/>
            <person name="Scott A."/>
            <person name="Toegelov H."/>
            <person name="Fuchs J."/>
            <person name="Mata-Sucre Y."/>
            <person name="Dias Y."/>
            <person name="Vanzela A.L.L."/>
            <person name="Huettel B."/>
            <person name="Almeida C.C.S."/>
            <person name="Simkova H."/>
            <person name="Souza G."/>
            <person name="Pedrosa-Harand A."/>
            <person name="Macas J."/>
            <person name="Mayer K.F.X."/>
            <person name="Houben A."/>
            <person name="Marques A."/>
        </authorList>
    </citation>
    <scope>NUCLEOTIDE SEQUENCE</scope>
    <source>
        <strain evidence="12">RhyBre1mFocal</strain>
    </source>
</reference>
<comment type="subcellular location">
    <subcellularLocation>
        <location evidence="1">Golgi apparatus membrane</location>
        <topology evidence="1">Single-pass type II membrane protein</topology>
    </subcellularLocation>
</comment>
<evidence type="ECO:0000259" key="11">
    <source>
        <dbReference type="Pfam" id="PF14416"/>
    </source>
</evidence>
<accession>A0A9Q0CZI8</accession>
<keyword evidence="6 9" id="KW-1133">Transmembrane helix</keyword>